<dbReference type="GO" id="GO:0005525">
    <property type="term" value="F:GTP binding"/>
    <property type="evidence" value="ECO:0007669"/>
    <property type="project" value="UniProtKB-KW"/>
</dbReference>
<feature type="compositionally biased region" description="Basic residues" evidence="4">
    <location>
        <begin position="246"/>
        <end position="257"/>
    </location>
</feature>
<proteinExistence type="predicted"/>
<dbReference type="Proteomes" id="UP000307173">
    <property type="component" value="Unassembled WGS sequence"/>
</dbReference>
<keyword evidence="3" id="KW-0342">GTP-binding</keyword>
<dbReference type="InterPro" id="IPR001806">
    <property type="entry name" value="Small_GTPase"/>
</dbReference>
<dbReference type="EMBL" id="SELW01000071">
    <property type="protein sequence ID" value="TID30971.1"/>
    <property type="molecule type" value="Genomic_DNA"/>
</dbReference>
<dbReference type="InterPro" id="IPR003578">
    <property type="entry name" value="Small_GTPase_Rho"/>
</dbReference>
<protein>
    <submittedName>
        <fullName evidence="5">Uncharacterized protein</fullName>
    </submittedName>
</protein>
<dbReference type="InterPro" id="IPR027417">
    <property type="entry name" value="P-loop_NTPase"/>
</dbReference>
<reference evidence="5 6" key="1">
    <citation type="journal article" date="2019" name="Front. Genet.">
        <title>Whole-Genome Sequencing of the Opportunistic Yeast Pathogen Candida inconspicua Uncovers Its Hybrid Origin.</title>
        <authorList>
            <person name="Mixao V."/>
            <person name="Hansen A.P."/>
            <person name="Saus E."/>
            <person name="Boekhout T."/>
            <person name="Lass-Florl C."/>
            <person name="Gabaldon T."/>
        </authorList>
    </citation>
    <scope>NUCLEOTIDE SEQUENCE [LARGE SCALE GENOMIC DNA]</scope>
    <source>
        <strain evidence="5 6">CBS 180</strain>
    </source>
</reference>
<feature type="compositionally biased region" description="Polar residues" evidence="4">
    <location>
        <begin position="205"/>
        <end position="245"/>
    </location>
</feature>
<accession>A0A4T0X658</accession>
<dbReference type="PRINTS" id="PR00449">
    <property type="entry name" value="RASTRNSFRMNG"/>
</dbReference>
<dbReference type="PROSITE" id="PS51421">
    <property type="entry name" value="RAS"/>
    <property type="match status" value="1"/>
</dbReference>
<evidence type="ECO:0000313" key="6">
    <source>
        <dbReference type="Proteomes" id="UP000307173"/>
    </source>
</evidence>
<dbReference type="NCBIfam" id="TIGR00231">
    <property type="entry name" value="small_GTP"/>
    <property type="match status" value="1"/>
</dbReference>
<dbReference type="PROSITE" id="PS51420">
    <property type="entry name" value="RHO"/>
    <property type="match status" value="1"/>
</dbReference>
<name>A0A4T0X658_9ASCO</name>
<gene>
    <name evidence="5" type="ORF">CANINC_000417</name>
</gene>
<dbReference type="PROSITE" id="PS51419">
    <property type="entry name" value="RAB"/>
    <property type="match status" value="1"/>
</dbReference>
<sequence>MASPYYIRSAAAGDTFRVLEDPPTSPSLLIHDPIKIVIVGDSGCGKTSLFSSYVRGSFPSAYEPTIFENHRAFVGNKNGSCLSADLWDTAGQEEYERLRRLSYQDANVVIIAYSVDAPESLPNITDVWAPEVLTYAPDADIIMIALKSDCQHRVDPSIARHVAENIGALAHIQCSSLKMYHVNEVFDAVFNIIINKEEERKNKLHSQINSQKLITDQNTQSNSQSKRRSIVNSIRQNTQSNLNSTSKRKRSSKCVIL</sequence>
<keyword evidence="2" id="KW-0547">Nucleotide-binding</keyword>
<evidence type="ECO:0000256" key="3">
    <source>
        <dbReference type="ARBA" id="ARBA00023134"/>
    </source>
</evidence>
<dbReference type="AlphaFoldDB" id="A0A4T0X658"/>
<dbReference type="SUPFAM" id="SSF52540">
    <property type="entry name" value="P-loop containing nucleoside triphosphate hydrolases"/>
    <property type="match status" value="1"/>
</dbReference>
<dbReference type="Gene3D" id="3.40.50.300">
    <property type="entry name" value="P-loop containing nucleotide triphosphate hydrolases"/>
    <property type="match status" value="1"/>
</dbReference>
<dbReference type="STRING" id="52247.A0A4T0X658"/>
<dbReference type="InterPro" id="IPR005225">
    <property type="entry name" value="Small_GTP-bd"/>
</dbReference>
<dbReference type="GO" id="GO:0007264">
    <property type="term" value="P:small GTPase-mediated signal transduction"/>
    <property type="evidence" value="ECO:0007669"/>
    <property type="project" value="InterPro"/>
</dbReference>
<dbReference type="SMART" id="SM00174">
    <property type="entry name" value="RHO"/>
    <property type="match status" value="1"/>
</dbReference>
<dbReference type="SMART" id="SM00173">
    <property type="entry name" value="RAS"/>
    <property type="match status" value="1"/>
</dbReference>
<dbReference type="PANTHER" id="PTHR24072">
    <property type="entry name" value="RHO FAMILY GTPASE"/>
    <property type="match status" value="1"/>
</dbReference>
<evidence type="ECO:0000256" key="2">
    <source>
        <dbReference type="ARBA" id="ARBA00022741"/>
    </source>
</evidence>
<keyword evidence="1" id="KW-0488">Methylation</keyword>
<organism evidence="5 6">
    <name type="scientific">Pichia inconspicua</name>
    <dbReference type="NCBI Taxonomy" id="52247"/>
    <lineage>
        <taxon>Eukaryota</taxon>
        <taxon>Fungi</taxon>
        <taxon>Dikarya</taxon>
        <taxon>Ascomycota</taxon>
        <taxon>Saccharomycotina</taxon>
        <taxon>Pichiomycetes</taxon>
        <taxon>Pichiales</taxon>
        <taxon>Pichiaceae</taxon>
        <taxon>Pichia</taxon>
    </lineage>
</organism>
<keyword evidence="6" id="KW-1185">Reference proteome</keyword>
<dbReference type="SMART" id="SM00175">
    <property type="entry name" value="RAB"/>
    <property type="match status" value="1"/>
</dbReference>
<feature type="region of interest" description="Disordered" evidence="4">
    <location>
        <begin position="205"/>
        <end position="257"/>
    </location>
</feature>
<comment type="caution">
    <text evidence="5">The sequence shown here is derived from an EMBL/GenBank/DDBJ whole genome shotgun (WGS) entry which is preliminary data.</text>
</comment>
<dbReference type="Pfam" id="PF00071">
    <property type="entry name" value="Ras"/>
    <property type="match status" value="1"/>
</dbReference>
<evidence type="ECO:0000256" key="4">
    <source>
        <dbReference type="SAM" id="MobiDB-lite"/>
    </source>
</evidence>
<evidence type="ECO:0000313" key="5">
    <source>
        <dbReference type="EMBL" id="TID30971.1"/>
    </source>
</evidence>
<dbReference type="OrthoDB" id="3992408at2759"/>
<evidence type="ECO:0000256" key="1">
    <source>
        <dbReference type="ARBA" id="ARBA00022481"/>
    </source>
</evidence>
<dbReference type="GO" id="GO:0003924">
    <property type="term" value="F:GTPase activity"/>
    <property type="evidence" value="ECO:0007669"/>
    <property type="project" value="InterPro"/>
</dbReference>